<accession>A0A4C1ZD45</accession>
<feature type="compositionally biased region" description="Low complexity" evidence="1">
    <location>
        <begin position="735"/>
        <end position="744"/>
    </location>
</feature>
<gene>
    <name evidence="2" type="ORF">EVAR_56851_1</name>
</gene>
<dbReference type="OrthoDB" id="5399929at2759"/>
<dbReference type="Proteomes" id="UP000299102">
    <property type="component" value="Unassembled WGS sequence"/>
</dbReference>
<feature type="region of interest" description="Disordered" evidence="1">
    <location>
        <begin position="361"/>
        <end position="386"/>
    </location>
</feature>
<dbReference type="AlphaFoldDB" id="A0A4C1ZD45"/>
<keyword evidence="3" id="KW-1185">Reference proteome</keyword>
<evidence type="ECO:0000313" key="3">
    <source>
        <dbReference type="Proteomes" id="UP000299102"/>
    </source>
</evidence>
<proteinExistence type="predicted"/>
<comment type="caution">
    <text evidence="2">The sequence shown here is derived from an EMBL/GenBank/DDBJ whole genome shotgun (WGS) entry which is preliminary data.</text>
</comment>
<protein>
    <submittedName>
        <fullName evidence="2">Uncharacterized protein</fullName>
    </submittedName>
</protein>
<evidence type="ECO:0000256" key="1">
    <source>
        <dbReference type="SAM" id="MobiDB-lite"/>
    </source>
</evidence>
<feature type="compositionally biased region" description="Polar residues" evidence="1">
    <location>
        <begin position="375"/>
        <end position="386"/>
    </location>
</feature>
<dbReference type="EMBL" id="BGZK01001727">
    <property type="protein sequence ID" value="GBP85302.1"/>
    <property type="molecule type" value="Genomic_DNA"/>
</dbReference>
<feature type="region of interest" description="Disordered" evidence="1">
    <location>
        <begin position="678"/>
        <end position="752"/>
    </location>
</feature>
<reference evidence="2 3" key="1">
    <citation type="journal article" date="2019" name="Commun. Biol.">
        <title>The bagworm genome reveals a unique fibroin gene that provides high tensile strength.</title>
        <authorList>
            <person name="Kono N."/>
            <person name="Nakamura H."/>
            <person name="Ohtoshi R."/>
            <person name="Tomita M."/>
            <person name="Numata K."/>
            <person name="Arakawa K."/>
        </authorList>
    </citation>
    <scope>NUCLEOTIDE SEQUENCE [LARGE SCALE GENOMIC DNA]</scope>
</reference>
<feature type="compositionally biased region" description="Basic and acidic residues" evidence="1">
    <location>
        <begin position="699"/>
        <end position="715"/>
    </location>
</feature>
<feature type="region of interest" description="Disordered" evidence="1">
    <location>
        <begin position="323"/>
        <end position="344"/>
    </location>
</feature>
<sequence length="850" mass="94268">MSSTNSTSKEAINLSTELNKLSSAEIVPKILDNMKIDIKNQSGDCNKKLEINCNNTNSIKVVTSNVKNKKGTISEQALTPRLSIKDRIVQNMKSLTKYSALPTENVNGINDIISTTFKSDMSNIPIRASIEAKETTTVTNLNSKVDQNNTNLLINPIIEMEKLHTQSEANNASTVNTDLTDSSMSASKGNETKEAIMSTSACTLTTISERPPRIKRKPKKLITDFTELPSKRRKNSITVSNSLTQDSQDEKYYENVELSKNNTHENEIGLDELHCGQVTGSNDNVSLKEINSIDEFQITNDTTIKDIGEKYVGIEEVAKEDSSRKKLQTSTNTLKKERKNKKSRLEKELEIDMVEGHPFLSASQLEKRKSRKSASENLSKTNNLEPKQSVISTNKYKEDCVTTINEAVTESTNNETIIEKCTALNQGEVNKEIDTSYNVPQSEDFIESSQDSAVSIIPAKTPKRLLKKQTQQTVTLLKSIRKSSKSKMSELIPANQEALNNENGQELNSSLVVEKIDTTANMDTQPLMSVEENILNINPNKENKSSTELKDSETTAVNVATVDTEPLDSSVFSNNINAENDTTFTISRDTSDSKLDKDTTKSVTITTIPDFNELVSHISDKNTATGLSSPFKDEVQRNEDFLNNTLDISPIKPSSPLTDDKKVTLPKNSEEYVVITLSSPVHSNGEPADRSNSPEVFNDVDKSINKDKSPIKDNTDSANVSPDKLHQSPPREMASLNNNSPRSLSLKRNRPQMKPIGRAAHMLGCVLGVSNKYTFMDSEKFNDMVDDRSSPHKKPVRRNLKSSYEDREDNGIFLKFSKEVPSANSSPSCPILKRKHANIADDVNVSPASK</sequence>
<organism evidence="2 3">
    <name type="scientific">Eumeta variegata</name>
    <name type="common">Bagworm moth</name>
    <name type="synonym">Eumeta japonica</name>
    <dbReference type="NCBI Taxonomy" id="151549"/>
    <lineage>
        <taxon>Eukaryota</taxon>
        <taxon>Metazoa</taxon>
        <taxon>Ecdysozoa</taxon>
        <taxon>Arthropoda</taxon>
        <taxon>Hexapoda</taxon>
        <taxon>Insecta</taxon>
        <taxon>Pterygota</taxon>
        <taxon>Neoptera</taxon>
        <taxon>Endopterygota</taxon>
        <taxon>Lepidoptera</taxon>
        <taxon>Glossata</taxon>
        <taxon>Ditrysia</taxon>
        <taxon>Tineoidea</taxon>
        <taxon>Psychidae</taxon>
        <taxon>Oiketicinae</taxon>
        <taxon>Eumeta</taxon>
    </lineage>
</organism>
<evidence type="ECO:0000313" key="2">
    <source>
        <dbReference type="EMBL" id="GBP85302.1"/>
    </source>
</evidence>
<feature type="non-terminal residue" evidence="2">
    <location>
        <position position="850"/>
    </location>
</feature>
<name>A0A4C1ZD45_EUMVA</name>